<evidence type="ECO:0000256" key="3">
    <source>
        <dbReference type="SAM" id="MobiDB-lite"/>
    </source>
</evidence>
<evidence type="ECO:0000256" key="2">
    <source>
        <dbReference type="ARBA" id="ARBA00022729"/>
    </source>
</evidence>
<gene>
    <name evidence="6" type="ORF">PGH26_01500</name>
</gene>
<organism evidence="6 7">
    <name type="scientific">Sporosarcina jeotgali</name>
    <dbReference type="NCBI Taxonomy" id="3020056"/>
    <lineage>
        <taxon>Bacteria</taxon>
        <taxon>Bacillati</taxon>
        <taxon>Bacillota</taxon>
        <taxon>Bacilli</taxon>
        <taxon>Bacillales</taxon>
        <taxon>Caryophanaceae</taxon>
        <taxon>Sporosarcina</taxon>
    </lineage>
</organism>
<dbReference type="InterPro" id="IPR050902">
    <property type="entry name" value="ABC_Transporter_SBP"/>
</dbReference>
<name>A0ABZ0KW28_9BACL</name>
<dbReference type="Proteomes" id="UP001303532">
    <property type="component" value="Chromosome"/>
</dbReference>
<dbReference type="PANTHER" id="PTHR30535">
    <property type="entry name" value="VITAMIN B12-BINDING PROTEIN"/>
    <property type="match status" value="1"/>
</dbReference>
<dbReference type="Pfam" id="PF01497">
    <property type="entry name" value="Peripla_BP_2"/>
    <property type="match status" value="1"/>
</dbReference>
<protein>
    <submittedName>
        <fullName evidence="6">ABC transporter substrate-binding protein</fullName>
    </submittedName>
</protein>
<dbReference type="PROSITE" id="PS51257">
    <property type="entry name" value="PROKAR_LIPOPROTEIN"/>
    <property type="match status" value="1"/>
</dbReference>
<dbReference type="PANTHER" id="PTHR30535:SF34">
    <property type="entry name" value="MOLYBDATE-BINDING PROTEIN MOLA"/>
    <property type="match status" value="1"/>
</dbReference>
<dbReference type="RefSeq" id="WP_323692272.1">
    <property type="nucleotide sequence ID" value="NZ_CP116341.1"/>
</dbReference>
<dbReference type="InterPro" id="IPR002491">
    <property type="entry name" value="ABC_transptr_periplasmic_BD"/>
</dbReference>
<feature type="signal peptide" evidence="4">
    <location>
        <begin position="1"/>
        <end position="24"/>
    </location>
</feature>
<dbReference type="EMBL" id="CP116341">
    <property type="protein sequence ID" value="WOV84625.1"/>
    <property type="molecule type" value="Genomic_DNA"/>
</dbReference>
<evidence type="ECO:0000313" key="7">
    <source>
        <dbReference type="Proteomes" id="UP001303532"/>
    </source>
</evidence>
<evidence type="ECO:0000313" key="6">
    <source>
        <dbReference type="EMBL" id="WOV84625.1"/>
    </source>
</evidence>
<dbReference type="CDD" id="cd01143">
    <property type="entry name" value="YvrC"/>
    <property type="match status" value="1"/>
</dbReference>
<proteinExistence type="inferred from homology"/>
<comment type="similarity">
    <text evidence="1">Belongs to the bacterial solute-binding protein 8 family.</text>
</comment>
<feature type="domain" description="Fe/B12 periplasmic-binding" evidence="5">
    <location>
        <begin position="81"/>
        <end position="333"/>
    </location>
</feature>
<evidence type="ECO:0000259" key="5">
    <source>
        <dbReference type="PROSITE" id="PS50983"/>
    </source>
</evidence>
<dbReference type="Gene3D" id="3.40.50.1980">
    <property type="entry name" value="Nitrogenase molybdenum iron protein domain"/>
    <property type="match status" value="2"/>
</dbReference>
<evidence type="ECO:0000256" key="1">
    <source>
        <dbReference type="ARBA" id="ARBA00008814"/>
    </source>
</evidence>
<sequence length="335" mass="36668">MKKMWQLWLTAVLAVLLLTACGGADDNKDKGTDNNAATTEQSDKDNGSDSEASEDADAATYPMTLKDATGVEITLEKAPETIISTLPSNTEILFALGLDDEIVAVDDYSDYPEDALEKEKIGDMNLNIEKIISMNPEMVFGHEMSLPGSEAGYQQIRDAGIPVYIVKNAMNFDETYSTIEAIGEATGKSEEAAKVVEDMKAKVEEVVAKTDDIETPKRVIVETSDVPEIYVPGKNTFMQEILDKIGAENVVTEDGWIMISPEEIVKQNPDVMVIMHDYTPDVINSVKKRDGFADITAVKEDQVVQVDSNLTSRTGPRLAEGLEEVAKAVYPEAFK</sequence>
<evidence type="ECO:0000256" key="4">
    <source>
        <dbReference type="SAM" id="SignalP"/>
    </source>
</evidence>
<dbReference type="NCBIfam" id="NF038402">
    <property type="entry name" value="TroA_like"/>
    <property type="match status" value="1"/>
</dbReference>
<feature type="chain" id="PRO_5045584703" evidence="4">
    <location>
        <begin position="25"/>
        <end position="335"/>
    </location>
</feature>
<keyword evidence="7" id="KW-1185">Reference proteome</keyword>
<accession>A0ABZ0KW28</accession>
<dbReference type="SUPFAM" id="SSF53807">
    <property type="entry name" value="Helical backbone' metal receptor"/>
    <property type="match status" value="1"/>
</dbReference>
<dbReference type="PROSITE" id="PS50983">
    <property type="entry name" value="FE_B12_PBP"/>
    <property type="match status" value="1"/>
</dbReference>
<keyword evidence="2 4" id="KW-0732">Signal</keyword>
<reference evidence="6 7" key="1">
    <citation type="submission" date="2023-01" db="EMBL/GenBank/DDBJ databases">
        <title>Sporosarcina sp. nov., isolated from Korean tranditional fermented seafood 'Jeotgal'.</title>
        <authorList>
            <person name="Yang A.-I."/>
        </authorList>
    </citation>
    <scope>NUCLEOTIDE SEQUENCE [LARGE SCALE GENOMIC DNA]</scope>
    <source>
        <strain evidence="6 7">B2O-1</strain>
    </source>
</reference>
<dbReference type="InterPro" id="IPR054828">
    <property type="entry name" value="Vit_B12_bind_prot"/>
</dbReference>
<feature type="region of interest" description="Disordered" evidence="3">
    <location>
        <begin position="27"/>
        <end position="61"/>
    </location>
</feature>